<reference evidence="3" key="1">
    <citation type="journal article" date="2014" name="Int. J. Syst. Evol. Microbiol.">
        <title>Complete genome sequence of Corynebacterium casei LMG S-19264T (=DSM 44701T), isolated from a smear-ripened cheese.</title>
        <authorList>
            <consortium name="US DOE Joint Genome Institute (JGI-PGF)"/>
            <person name="Walter F."/>
            <person name="Albersmeier A."/>
            <person name="Kalinowski J."/>
            <person name="Ruckert C."/>
        </authorList>
    </citation>
    <scope>NUCLEOTIDE SEQUENCE</scope>
    <source>
        <strain evidence="3">CGMCC 4.7138</strain>
    </source>
</reference>
<evidence type="ECO:0000313" key="4">
    <source>
        <dbReference type="Proteomes" id="UP000653480"/>
    </source>
</evidence>
<accession>A0A8H9GUF9</accession>
<keyword evidence="2" id="KW-0732">Signal</keyword>
<dbReference type="EMBL" id="BMMN01000001">
    <property type="protein sequence ID" value="GGN98525.1"/>
    <property type="molecule type" value="Genomic_DNA"/>
</dbReference>
<reference evidence="3" key="2">
    <citation type="submission" date="2020-09" db="EMBL/GenBank/DDBJ databases">
        <authorList>
            <person name="Sun Q."/>
            <person name="Zhou Y."/>
        </authorList>
    </citation>
    <scope>NUCLEOTIDE SEQUENCE</scope>
    <source>
        <strain evidence="3">CGMCC 4.7138</strain>
    </source>
</reference>
<sequence length="166" mass="16929">MRKLWLVALLFLVVACGGTSSTSASPEQPEGSPSGAGVDHPSRPPAQSPGTATGAPAAPSGAPSGTPSPVTPAGPTLNPHTVPWESATPAGDGRSLDVVWWSGVEPCNVLDHVEVTETAREVTVTLYEGQDRRSPDAVCIAIAVLKTTKVHLKAPLGGRKVVDGAK</sequence>
<comment type="caution">
    <text evidence="3">The sequence shown here is derived from an EMBL/GenBank/DDBJ whole genome shotgun (WGS) entry which is preliminary data.</text>
</comment>
<name>A0A8H9GUF9_9ACTN</name>
<dbReference type="RefSeq" id="WP_142567612.1">
    <property type="nucleotide sequence ID" value="NZ_BMMN01000001.1"/>
</dbReference>
<protein>
    <recommendedName>
        <fullName evidence="5">DUF3558 domain-containing protein</fullName>
    </recommendedName>
</protein>
<evidence type="ECO:0008006" key="5">
    <source>
        <dbReference type="Google" id="ProtNLM"/>
    </source>
</evidence>
<dbReference type="PROSITE" id="PS51257">
    <property type="entry name" value="PROKAR_LIPOPROTEIN"/>
    <property type="match status" value="1"/>
</dbReference>
<dbReference type="AlphaFoldDB" id="A0A8H9GUF9"/>
<dbReference type="GeneID" id="97245646"/>
<evidence type="ECO:0000256" key="1">
    <source>
        <dbReference type="SAM" id="MobiDB-lite"/>
    </source>
</evidence>
<dbReference type="Proteomes" id="UP000653480">
    <property type="component" value="Unassembled WGS sequence"/>
</dbReference>
<keyword evidence="4" id="KW-1185">Reference proteome</keyword>
<evidence type="ECO:0000313" key="3">
    <source>
        <dbReference type="EMBL" id="GGN98525.1"/>
    </source>
</evidence>
<dbReference type="OrthoDB" id="3541529at2"/>
<feature type="compositionally biased region" description="Low complexity" evidence="1">
    <location>
        <begin position="48"/>
        <end position="76"/>
    </location>
</feature>
<gene>
    <name evidence="3" type="ORF">GCM10011574_03220</name>
</gene>
<proteinExistence type="predicted"/>
<organism evidence="3 4">
    <name type="scientific">Microbispora bryophytorum</name>
    <dbReference type="NCBI Taxonomy" id="1460882"/>
    <lineage>
        <taxon>Bacteria</taxon>
        <taxon>Bacillati</taxon>
        <taxon>Actinomycetota</taxon>
        <taxon>Actinomycetes</taxon>
        <taxon>Streptosporangiales</taxon>
        <taxon>Streptosporangiaceae</taxon>
        <taxon>Microbispora</taxon>
    </lineage>
</organism>
<feature type="chain" id="PRO_5034153424" description="DUF3558 domain-containing protein" evidence="2">
    <location>
        <begin position="25"/>
        <end position="166"/>
    </location>
</feature>
<feature type="signal peptide" evidence="2">
    <location>
        <begin position="1"/>
        <end position="24"/>
    </location>
</feature>
<evidence type="ECO:0000256" key="2">
    <source>
        <dbReference type="SAM" id="SignalP"/>
    </source>
</evidence>
<feature type="region of interest" description="Disordered" evidence="1">
    <location>
        <begin position="19"/>
        <end position="89"/>
    </location>
</feature>